<dbReference type="GO" id="GO:0005886">
    <property type="term" value="C:plasma membrane"/>
    <property type="evidence" value="ECO:0007669"/>
    <property type="project" value="UniProtKB-SubCell"/>
</dbReference>
<dbReference type="PANTHER" id="PTHR30221">
    <property type="entry name" value="SMALL-CONDUCTANCE MECHANOSENSITIVE CHANNEL"/>
    <property type="match status" value="1"/>
</dbReference>
<dbReference type="InterPro" id="IPR045275">
    <property type="entry name" value="MscS_archaea/bacteria_type"/>
</dbReference>
<evidence type="ECO:0000259" key="8">
    <source>
        <dbReference type="Pfam" id="PF00924"/>
    </source>
</evidence>
<dbReference type="Gene3D" id="2.30.30.60">
    <property type="match status" value="1"/>
</dbReference>
<dbReference type="GO" id="GO:0008381">
    <property type="term" value="F:mechanosensitive monoatomic ion channel activity"/>
    <property type="evidence" value="ECO:0007669"/>
    <property type="project" value="InterPro"/>
</dbReference>
<comment type="subcellular location">
    <subcellularLocation>
        <location evidence="1">Cell membrane</location>
        <topology evidence="1">Multi-pass membrane protein</topology>
    </subcellularLocation>
</comment>
<accession>A0A1Q6DWF8</accession>
<reference evidence="10" key="1">
    <citation type="submission" date="2016-12" db="EMBL/GenBank/DDBJ databases">
        <title>Discovery of methanogenic haloarchaea.</title>
        <authorList>
            <person name="Sorokin D.Y."/>
            <person name="Makarova K.S."/>
            <person name="Abbas B."/>
            <person name="Ferrer M."/>
            <person name="Golyshin P.N."/>
        </authorList>
    </citation>
    <scope>NUCLEOTIDE SEQUENCE [LARGE SCALE GENOMIC DNA]</scope>
    <source>
        <strain evidence="10">HMET1</strain>
    </source>
</reference>
<evidence type="ECO:0000313" key="10">
    <source>
        <dbReference type="EMBL" id="OKY78705.1"/>
    </source>
</evidence>
<evidence type="ECO:0000256" key="1">
    <source>
        <dbReference type="ARBA" id="ARBA00004651"/>
    </source>
</evidence>
<dbReference type="Gene3D" id="1.10.287.1260">
    <property type="match status" value="1"/>
</dbReference>
<organism evidence="10 11">
    <name type="scientific">Methanohalarchaeum thermophilum</name>
    <dbReference type="NCBI Taxonomy" id="1903181"/>
    <lineage>
        <taxon>Archaea</taxon>
        <taxon>Methanobacteriati</taxon>
        <taxon>Methanobacteriota</taxon>
        <taxon>Methanonatronarchaeia</taxon>
        <taxon>Methanonatronarchaeales</taxon>
        <taxon>Methanonatronarchaeaceae</taxon>
        <taxon>Candidatus Methanohalarchaeum</taxon>
    </lineage>
</organism>
<comment type="caution">
    <text evidence="10">The sequence shown here is derived from an EMBL/GenBank/DDBJ whole genome shotgun (WGS) entry which is preliminary data.</text>
</comment>
<dbReference type="InterPro" id="IPR011066">
    <property type="entry name" value="MscS_channel_C_sf"/>
</dbReference>
<dbReference type="Pfam" id="PF21082">
    <property type="entry name" value="MS_channel_3rd"/>
    <property type="match status" value="1"/>
</dbReference>
<dbReference type="InterPro" id="IPR011014">
    <property type="entry name" value="MscS_channel_TM-2"/>
</dbReference>
<proteinExistence type="inferred from homology"/>
<keyword evidence="11" id="KW-1185">Reference proteome</keyword>
<dbReference type="InterPro" id="IPR010920">
    <property type="entry name" value="LSM_dom_sf"/>
</dbReference>
<dbReference type="AlphaFoldDB" id="A0A1Q6DWF8"/>
<feature type="transmembrane region" description="Helical" evidence="7">
    <location>
        <begin position="87"/>
        <end position="105"/>
    </location>
</feature>
<keyword evidence="6 7" id="KW-0472">Membrane</keyword>
<dbReference type="InterPro" id="IPR023408">
    <property type="entry name" value="MscS_beta-dom_sf"/>
</dbReference>
<keyword evidence="4 7" id="KW-0812">Transmembrane</keyword>
<feature type="domain" description="Mechanosensitive ion channel MscS" evidence="8">
    <location>
        <begin position="107"/>
        <end position="172"/>
    </location>
</feature>
<protein>
    <submittedName>
        <fullName evidence="10">Small-conductance mechanosensitive channel, MscC family</fullName>
    </submittedName>
</protein>
<dbReference type="Proteomes" id="UP000185744">
    <property type="component" value="Unassembled WGS sequence"/>
</dbReference>
<dbReference type="STRING" id="1903181.BTN85_1203"/>
<evidence type="ECO:0000256" key="6">
    <source>
        <dbReference type="ARBA" id="ARBA00023136"/>
    </source>
</evidence>
<dbReference type="InterPro" id="IPR049278">
    <property type="entry name" value="MS_channel_C"/>
</dbReference>
<gene>
    <name evidence="10" type="ORF">BTN85_1203</name>
</gene>
<dbReference type="EMBL" id="MSDW01000001">
    <property type="protein sequence ID" value="OKY78705.1"/>
    <property type="molecule type" value="Genomic_DNA"/>
</dbReference>
<dbReference type="FunCoup" id="A0A1Q6DWF8">
    <property type="interactions" value="9"/>
</dbReference>
<keyword evidence="5 7" id="KW-1133">Transmembrane helix</keyword>
<evidence type="ECO:0000256" key="7">
    <source>
        <dbReference type="SAM" id="Phobius"/>
    </source>
</evidence>
<dbReference type="Gene3D" id="3.30.70.100">
    <property type="match status" value="1"/>
</dbReference>
<evidence type="ECO:0000256" key="4">
    <source>
        <dbReference type="ARBA" id="ARBA00022692"/>
    </source>
</evidence>
<feature type="transmembrane region" description="Helical" evidence="7">
    <location>
        <begin position="22"/>
        <end position="44"/>
    </location>
</feature>
<comment type="similarity">
    <text evidence="2">Belongs to the MscS (TC 1.A.23) family.</text>
</comment>
<feature type="domain" description="Mechanosensitive ion channel MscS C-terminal" evidence="9">
    <location>
        <begin position="181"/>
        <end position="265"/>
    </location>
</feature>
<evidence type="ECO:0000256" key="5">
    <source>
        <dbReference type="ARBA" id="ARBA00022989"/>
    </source>
</evidence>
<dbReference type="InterPro" id="IPR006685">
    <property type="entry name" value="MscS_channel_2nd"/>
</dbReference>
<dbReference type="SUPFAM" id="SSF82689">
    <property type="entry name" value="Mechanosensitive channel protein MscS (YggB), C-terminal domain"/>
    <property type="match status" value="1"/>
</dbReference>
<keyword evidence="3" id="KW-1003">Cell membrane</keyword>
<evidence type="ECO:0000256" key="3">
    <source>
        <dbReference type="ARBA" id="ARBA00022475"/>
    </source>
</evidence>
<dbReference type="Pfam" id="PF00924">
    <property type="entry name" value="MS_channel_2nd"/>
    <property type="match status" value="1"/>
</dbReference>
<dbReference type="SUPFAM" id="SSF50182">
    <property type="entry name" value="Sm-like ribonucleoproteins"/>
    <property type="match status" value="1"/>
</dbReference>
<evidence type="ECO:0000256" key="2">
    <source>
        <dbReference type="ARBA" id="ARBA00008017"/>
    </source>
</evidence>
<feature type="transmembrane region" description="Helical" evidence="7">
    <location>
        <begin position="64"/>
        <end position="81"/>
    </location>
</feature>
<sequence length="279" mass="31438">MVDAIPFLEGVFGDYAVAMTQVIYFIVSFLVIYLVGKVVINQVIERLLKSKGLDEHTRKPIEKILGWAVIFGAFALAFGFAGYGNFLLALTTVAAAATLAIGFAMQDIIKNFFSGIFIYVEKPFKIGDWIQWDGNSGVVEDISLRVSRVRSFDNELMTVPNSLLTDDVVTNPVAKDKLRLKFIFGIGYEDDIKKATKIINEEANKHPEILDNPEPSVRLTELADSYVGLQSRFWIAHPDRSDFIKVKSEYVENVKQRFDEEDIEIPYPQVDLSGKIQTQ</sequence>
<dbReference type="PANTHER" id="PTHR30221:SF1">
    <property type="entry name" value="SMALL-CONDUCTANCE MECHANOSENSITIVE CHANNEL"/>
    <property type="match status" value="1"/>
</dbReference>
<evidence type="ECO:0000313" key="11">
    <source>
        <dbReference type="Proteomes" id="UP000185744"/>
    </source>
</evidence>
<name>A0A1Q6DWF8_METT1</name>
<dbReference type="SUPFAM" id="SSF82861">
    <property type="entry name" value="Mechanosensitive channel protein MscS (YggB), transmembrane region"/>
    <property type="match status" value="1"/>
</dbReference>
<dbReference type="InParanoid" id="A0A1Q6DWF8"/>
<evidence type="ECO:0000259" key="9">
    <source>
        <dbReference type="Pfam" id="PF21082"/>
    </source>
</evidence>